<sequence>MRGSTLSQLLPSGTKGGGGAAAAGVLHRASKGAPVEEGGIGDEVESRAVPTSTAASIPSTAE</sequence>
<proteinExistence type="predicted"/>
<feature type="compositionally biased region" description="Polar residues" evidence="1">
    <location>
        <begin position="49"/>
        <end position="62"/>
    </location>
</feature>
<keyword evidence="3" id="KW-1185">Reference proteome</keyword>
<evidence type="ECO:0000313" key="3">
    <source>
        <dbReference type="Proteomes" id="UP000006591"/>
    </source>
</evidence>
<dbReference type="AlphaFoldDB" id="A0A0E0I8X4"/>
<dbReference type="EnsemblPlants" id="ONIVA08G07710.5">
    <property type="protein sequence ID" value="ONIVA08G07710.5"/>
    <property type="gene ID" value="ONIVA08G07710"/>
</dbReference>
<reference evidence="2" key="1">
    <citation type="submission" date="2015-04" db="UniProtKB">
        <authorList>
            <consortium name="EnsemblPlants"/>
        </authorList>
    </citation>
    <scope>IDENTIFICATION</scope>
    <source>
        <strain evidence="2">SL10</strain>
    </source>
</reference>
<feature type="compositionally biased region" description="Polar residues" evidence="1">
    <location>
        <begin position="1"/>
        <end position="11"/>
    </location>
</feature>
<protein>
    <submittedName>
        <fullName evidence="2">Uncharacterized protein</fullName>
    </submittedName>
</protein>
<evidence type="ECO:0000313" key="2">
    <source>
        <dbReference type="EnsemblPlants" id="ONIVA08G07710.5"/>
    </source>
</evidence>
<dbReference type="HOGENOM" id="CLU_2908038_0_0_1"/>
<dbReference type="Proteomes" id="UP000006591">
    <property type="component" value="Chromosome 8"/>
</dbReference>
<feature type="region of interest" description="Disordered" evidence="1">
    <location>
        <begin position="1"/>
        <end position="62"/>
    </location>
</feature>
<reference evidence="2" key="2">
    <citation type="submission" date="2018-04" db="EMBL/GenBank/DDBJ databases">
        <title>OnivRS2 (Oryza nivara Reference Sequence Version 2).</title>
        <authorList>
            <person name="Zhang J."/>
            <person name="Kudrna D."/>
            <person name="Lee S."/>
            <person name="Talag J."/>
            <person name="Rajasekar S."/>
            <person name="Welchert J."/>
            <person name="Hsing Y.-I."/>
            <person name="Wing R.A."/>
        </authorList>
    </citation>
    <scope>NUCLEOTIDE SEQUENCE [LARGE SCALE GENOMIC DNA]</scope>
    <source>
        <strain evidence="2">SL10</strain>
    </source>
</reference>
<name>A0A0E0I8X4_ORYNI</name>
<evidence type="ECO:0000256" key="1">
    <source>
        <dbReference type="SAM" id="MobiDB-lite"/>
    </source>
</evidence>
<organism evidence="2">
    <name type="scientific">Oryza nivara</name>
    <name type="common">Indian wild rice</name>
    <name type="synonym">Oryza sativa f. spontanea</name>
    <dbReference type="NCBI Taxonomy" id="4536"/>
    <lineage>
        <taxon>Eukaryota</taxon>
        <taxon>Viridiplantae</taxon>
        <taxon>Streptophyta</taxon>
        <taxon>Embryophyta</taxon>
        <taxon>Tracheophyta</taxon>
        <taxon>Spermatophyta</taxon>
        <taxon>Magnoliopsida</taxon>
        <taxon>Liliopsida</taxon>
        <taxon>Poales</taxon>
        <taxon>Poaceae</taxon>
        <taxon>BOP clade</taxon>
        <taxon>Oryzoideae</taxon>
        <taxon>Oryzeae</taxon>
        <taxon>Oryzinae</taxon>
        <taxon>Oryza</taxon>
    </lineage>
</organism>
<accession>A0A0E0I8X4</accession>
<dbReference type="Gramene" id="ONIVA08G07710.5">
    <property type="protein sequence ID" value="ONIVA08G07710.5"/>
    <property type="gene ID" value="ONIVA08G07710"/>
</dbReference>